<sequence length="122" mass="13309">MKNSCPDDRLSHLCCESLLLLQSYHGPLGCFSLLGLSTKVDGYVGLQMCNTLFLFSDYGLASHYMVVQLVALLLCSEKVPGSTSSLGSSAWSLHVLPVQVWVFSGYTGFLPKLKNTTANWSL</sequence>
<reference evidence="1 2" key="1">
    <citation type="submission" date="2021-06" db="EMBL/GenBank/DDBJ databases">
        <authorList>
            <person name="Palmer J.M."/>
        </authorList>
    </citation>
    <scope>NUCLEOTIDE SEQUENCE [LARGE SCALE GENOMIC DNA]</scope>
    <source>
        <strain evidence="1 2">GA_2019</strain>
        <tissue evidence="1">Muscle</tissue>
    </source>
</reference>
<organism evidence="1 2">
    <name type="scientific">Goodea atripinnis</name>
    <dbReference type="NCBI Taxonomy" id="208336"/>
    <lineage>
        <taxon>Eukaryota</taxon>
        <taxon>Metazoa</taxon>
        <taxon>Chordata</taxon>
        <taxon>Craniata</taxon>
        <taxon>Vertebrata</taxon>
        <taxon>Euteleostomi</taxon>
        <taxon>Actinopterygii</taxon>
        <taxon>Neopterygii</taxon>
        <taxon>Teleostei</taxon>
        <taxon>Neoteleostei</taxon>
        <taxon>Acanthomorphata</taxon>
        <taxon>Ovalentaria</taxon>
        <taxon>Atherinomorphae</taxon>
        <taxon>Cyprinodontiformes</taxon>
        <taxon>Goodeidae</taxon>
        <taxon>Goodea</taxon>
    </lineage>
</organism>
<name>A0ABV0PDD4_9TELE</name>
<dbReference type="EMBL" id="JAHRIO010070719">
    <property type="protein sequence ID" value="MEQ2181478.1"/>
    <property type="molecule type" value="Genomic_DNA"/>
</dbReference>
<keyword evidence="2" id="KW-1185">Reference proteome</keyword>
<accession>A0ABV0PDD4</accession>
<proteinExistence type="predicted"/>
<evidence type="ECO:0000313" key="1">
    <source>
        <dbReference type="EMBL" id="MEQ2181478.1"/>
    </source>
</evidence>
<evidence type="ECO:0000313" key="2">
    <source>
        <dbReference type="Proteomes" id="UP001476798"/>
    </source>
</evidence>
<gene>
    <name evidence="1" type="ORF">GOODEAATRI_011996</name>
</gene>
<comment type="caution">
    <text evidence="1">The sequence shown here is derived from an EMBL/GenBank/DDBJ whole genome shotgun (WGS) entry which is preliminary data.</text>
</comment>
<protein>
    <submittedName>
        <fullName evidence="1">Uncharacterized protein</fullName>
    </submittedName>
</protein>
<dbReference type="Proteomes" id="UP001476798">
    <property type="component" value="Unassembled WGS sequence"/>
</dbReference>